<dbReference type="EMBL" id="FOJG01000002">
    <property type="protein sequence ID" value="SEW51065.1"/>
    <property type="molecule type" value="Genomic_DNA"/>
</dbReference>
<organism evidence="1 2">
    <name type="scientific">Chitinophaga arvensicola</name>
    <dbReference type="NCBI Taxonomy" id="29529"/>
    <lineage>
        <taxon>Bacteria</taxon>
        <taxon>Pseudomonadati</taxon>
        <taxon>Bacteroidota</taxon>
        <taxon>Chitinophagia</taxon>
        <taxon>Chitinophagales</taxon>
        <taxon>Chitinophagaceae</taxon>
        <taxon>Chitinophaga</taxon>
    </lineage>
</organism>
<dbReference type="OrthoDB" id="4537544at2"/>
<accession>A0A1I0S6V5</accession>
<dbReference type="RefSeq" id="WP_089897523.1">
    <property type="nucleotide sequence ID" value="NZ_FOJG01000002.1"/>
</dbReference>
<sequence length="245" mass="28752">MNIFNAVKAIFRKKSDAAVEIPPERDNKIRDERNWLKELNKRVNKRLVWAEAQTPWLEEAYGQDFYAFLYSPDLDHTIRTKVLQRLWDINNTYDCLDNNHWEKKHPFNFPGPFYTGESDSCGTGDGAAPLNVLYDDCAQEYVFRQPRNYAELVCVLEAAAVEVFDSYSSDGNELWTYQECKAWWSNKASLIHELNQAGLCEVNGGREKMYLEYLRTDAETDLRKYCYFLEHQHYPAHEKIVLPDL</sequence>
<protein>
    <submittedName>
        <fullName evidence="1">Uncharacterized protein</fullName>
    </submittedName>
</protein>
<dbReference type="Proteomes" id="UP000199310">
    <property type="component" value="Unassembled WGS sequence"/>
</dbReference>
<keyword evidence="2" id="KW-1185">Reference proteome</keyword>
<name>A0A1I0S6V5_9BACT</name>
<dbReference type="AlphaFoldDB" id="A0A1I0S6V5"/>
<gene>
    <name evidence="1" type="ORF">SAMN04488122_4103</name>
</gene>
<reference evidence="2" key="1">
    <citation type="submission" date="2016-10" db="EMBL/GenBank/DDBJ databases">
        <authorList>
            <person name="Varghese N."/>
            <person name="Submissions S."/>
        </authorList>
    </citation>
    <scope>NUCLEOTIDE SEQUENCE [LARGE SCALE GENOMIC DNA]</scope>
    <source>
        <strain evidence="2">DSM 3695</strain>
    </source>
</reference>
<evidence type="ECO:0000313" key="1">
    <source>
        <dbReference type="EMBL" id="SEW51065.1"/>
    </source>
</evidence>
<evidence type="ECO:0000313" key="2">
    <source>
        <dbReference type="Proteomes" id="UP000199310"/>
    </source>
</evidence>
<proteinExistence type="predicted"/>